<sequence>MVHLAPEILHMVLDQVKDLPTMLNCRMVDKTFAAIAIPFAFKTIVIKKEVIKAESDITFEALSARKDIIRYVKKIVYDARAVVVPPNSKADETESMSDIEESGNSSDEYNDEEVPNASANIKSATNNAEKARILTFPPRGEEGNEEPNEQQAARFIQSMVQEFEFLHRFHNLESLGIYFPWERYDFQGYYEAFQELPTYCTIDVQLQDAILSGCAGAAKKFEGGIHLKAVELHNMLAYPSPTLELEGLRLLVKSITSFTVSVYPGYHNFQEDTSEGSTDVRFVRRMTGLMRNMENLEDLTYSNDAGSDSVSERWGQWDTLHFPRLRSLRFKSLAFDREHDEDAIATDFLVRHKATLEEIHMEDCLVRVTEPGAWEAAFEEIKEQLDHLTSFTLEPLPGPDEAGEWYLGYGWHNIDNDELETIMVGSMDDYDEEDVARDLEALKTLQETVSRRRNELRK</sequence>
<evidence type="ECO:0000313" key="3">
    <source>
        <dbReference type="Proteomes" id="UP000521872"/>
    </source>
</evidence>
<feature type="region of interest" description="Disordered" evidence="1">
    <location>
        <begin position="87"/>
        <end position="114"/>
    </location>
</feature>
<reference evidence="2 3" key="1">
    <citation type="submission" date="2019-12" db="EMBL/GenBank/DDBJ databases">
        <authorList>
            <person name="Floudas D."/>
            <person name="Bentzer J."/>
            <person name="Ahren D."/>
            <person name="Johansson T."/>
            <person name="Persson P."/>
            <person name="Tunlid A."/>
        </authorList>
    </citation>
    <scope>NUCLEOTIDE SEQUENCE [LARGE SCALE GENOMIC DNA]</scope>
    <source>
        <strain evidence="2 3">CBS 102.39</strain>
    </source>
</reference>
<evidence type="ECO:0000313" key="2">
    <source>
        <dbReference type="EMBL" id="KAF4618963.1"/>
    </source>
</evidence>
<dbReference type="AlphaFoldDB" id="A0A8H4QY60"/>
<gene>
    <name evidence="2" type="ORF">D9613_009901</name>
</gene>
<keyword evidence="3" id="KW-1185">Reference proteome</keyword>
<dbReference type="EMBL" id="JAACJL010000017">
    <property type="protein sequence ID" value="KAF4618963.1"/>
    <property type="molecule type" value="Genomic_DNA"/>
</dbReference>
<protein>
    <submittedName>
        <fullName evidence="2">Uncharacterized protein</fullName>
    </submittedName>
</protein>
<organism evidence="2 3">
    <name type="scientific">Agrocybe pediades</name>
    <dbReference type="NCBI Taxonomy" id="84607"/>
    <lineage>
        <taxon>Eukaryota</taxon>
        <taxon>Fungi</taxon>
        <taxon>Dikarya</taxon>
        <taxon>Basidiomycota</taxon>
        <taxon>Agaricomycotina</taxon>
        <taxon>Agaricomycetes</taxon>
        <taxon>Agaricomycetidae</taxon>
        <taxon>Agaricales</taxon>
        <taxon>Agaricineae</taxon>
        <taxon>Strophariaceae</taxon>
        <taxon>Agrocybe</taxon>
    </lineage>
</organism>
<evidence type="ECO:0000256" key="1">
    <source>
        <dbReference type="SAM" id="MobiDB-lite"/>
    </source>
</evidence>
<accession>A0A8H4QY60</accession>
<proteinExistence type="predicted"/>
<name>A0A8H4QY60_9AGAR</name>
<comment type="caution">
    <text evidence="2">The sequence shown here is derived from an EMBL/GenBank/DDBJ whole genome shotgun (WGS) entry which is preliminary data.</text>
</comment>
<dbReference type="Proteomes" id="UP000521872">
    <property type="component" value="Unassembled WGS sequence"/>
</dbReference>